<feature type="transmembrane region" description="Helical" evidence="1">
    <location>
        <begin position="21"/>
        <end position="44"/>
    </location>
</feature>
<dbReference type="EMBL" id="CP063767">
    <property type="protein sequence ID" value="QOY61450.1"/>
    <property type="molecule type" value="Genomic_DNA"/>
</dbReference>
<dbReference type="InterPro" id="IPR051675">
    <property type="entry name" value="Endo/Exo/Phosphatase_dom_1"/>
</dbReference>
<dbReference type="SUPFAM" id="SSF47781">
    <property type="entry name" value="RuvA domain 2-like"/>
    <property type="match status" value="1"/>
</dbReference>
<dbReference type="Gene3D" id="3.10.560.10">
    <property type="entry name" value="Outer membrane lipoprotein wza domain like"/>
    <property type="match status" value="1"/>
</dbReference>
<feature type="domain" description="Helix-hairpin-helix DNA-binding motif class 1" evidence="2">
    <location>
        <begin position="169"/>
        <end position="188"/>
    </location>
</feature>
<evidence type="ECO:0000313" key="4">
    <source>
        <dbReference type="Proteomes" id="UP000593735"/>
    </source>
</evidence>
<gene>
    <name evidence="3" type="ORF">INP52_04505</name>
</gene>
<protein>
    <submittedName>
        <fullName evidence="3">ComEA family DNA-binding protein</fullName>
    </submittedName>
</protein>
<dbReference type="GO" id="GO:0003677">
    <property type="term" value="F:DNA binding"/>
    <property type="evidence" value="ECO:0007669"/>
    <property type="project" value="UniProtKB-KW"/>
</dbReference>
<dbReference type="GO" id="GO:0015627">
    <property type="term" value="C:type II protein secretion system complex"/>
    <property type="evidence" value="ECO:0007669"/>
    <property type="project" value="TreeGrafter"/>
</dbReference>
<evidence type="ECO:0000259" key="2">
    <source>
        <dbReference type="SMART" id="SM00278"/>
    </source>
</evidence>
<dbReference type="Gene3D" id="1.10.150.320">
    <property type="entry name" value="Photosystem II 12 kDa extrinsic protein"/>
    <property type="match status" value="1"/>
</dbReference>
<dbReference type="SMART" id="SM00278">
    <property type="entry name" value="HhH1"/>
    <property type="match status" value="2"/>
</dbReference>
<sequence>MAQVRARGARRLAGRYGILGRPAVAVALVALLVVGVGALAWVAAGQRGLVVERVDEVAEEPAGATVESEEPAEPEPTLVVYVDGAVAAPGVYELSGAPRVNDALVAAGGLSEGADVSSLNLAAALRDGEKVHVPVEGEAAPVADATGSADGVAESAVAAPVNLNTASAEELQELPGVGEATARAIVEDRAAHGPFTAPEDLMRVSGIGEKKYAKLEGRICV</sequence>
<dbReference type="Pfam" id="PF10531">
    <property type="entry name" value="SLBB"/>
    <property type="match status" value="1"/>
</dbReference>
<organism evidence="3 4">
    <name type="scientific">Thermophilibacter immobilis</name>
    <dbReference type="NCBI Taxonomy" id="2779519"/>
    <lineage>
        <taxon>Bacteria</taxon>
        <taxon>Bacillati</taxon>
        <taxon>Actinomycetota</taxon>
        <taxon>Coriobacteriia</taxon>
        <taxon>Coriobacteriales</taxon>
        <taxon>Atopobiaceae</taxon>
        <taxon>Thermophilibacter</taxon>
    </lineage>
</organism>
<dbReference type="InterPro" id="IPR004509">
    <property type="entry name" value="Competence_ComEA_HhH"/>
</dbReference>
<feature type="domain" description="Helix-hairpin-helix DNA-binding motif class 1" evidence="2">
    <location>
        <begin position="199"/>
        <end position="218"/>
    </location>
</feature>
<keyword evidence="1" id="KW-0812">Transmembrane</keyword>
<dbReference type="Pfam" id="PF12836">
    <property type="entry name" value="HHH_3"/>
    <property type="match status" value="1"/>
</dbReference>
<reference evidence="3 4" key="1">
    <citation type="submission" date="2020-10" db="EMBL/GenBank/DDBJ databases">
        <title>Olsenella immobilis sp.nov., isolated from the mud in a fermentation cellar used for the production of Chinese strong-flavoured liquor.</title>
        <authorList>
            <person name="Lu L."/>
        </authorList>
    </citation>
    <scope>NUCLEOTIDE SEQUENCE [LARGE SCALE GENOMIC DNA]</scope>
    <source>
        <strain evidence="3 4">LZLJ-2</strain>
    </source>
</reference>
<keyword evidence="3" id="KW-0238">DNA-binding</keyword>
<name>A0A7S7M9Y7_9ACTN</name>
<dbReference type="InterPro" id="IPR003583">
    <property type="entry name" value="Hlx-hairpin-Hlx_DNA-bd_motif"/>
</dbReference>
<dbReference type="AlphaFoldDB" id="A0A7S7M9Y7"/>
<dbReference type="NCBIfam" id="TIGR00426">
    <property type="entry name" value="competence protein ComEA helix-hairpin-helix repeat region"/>
    <property type="match status" value="1"/>
</dbReference>
<dbReference type="GO" id="GO:0006281">
    <property type="term" value="P:DNA repair"/>
    <property type="evidence" value="ECO:0007669"/>
    <property type="project" value="InterPro"/>
</dbReference>
<dbReference type="RefSeq" id="WP_194372751.1">
    <property type="nucleotide sequence ID" value="NZ_CP063767.1"/>
</dbReference>
<dbReference type="KEGG" id="tio:INP52_04505"/>
<keyword evidence="1" id="KW-0472">Membrane</keyword>
<dbReference type="PANTHER" id="PTHR21180">
    <property type="entry name" value="ENDONUCLEASE/EXONUCLEASE/PHOSPHATASE FAMILY DOMAIN-CONTAINING PROTEIN 1"/>
    <property type="match status" value="1"/>
</dbReference>
<keyword evidence="1" id="KW-1133">Transmembrane helix</keyword>
<dbReference type="Proteomes" id="UP000593735">
    <property type="component" value="Chromosome"/>
</dbReference>
<dbReference type="GO" id="GO:0015628">
    <property type="term" value="P:protein secretion by the type II secretion system"/>
    <property type="evidence" value="ECO:0007669"/>
    <property type="project" value="TreeGrafter"/>
</dbReference>
<accession>A0A7S7M9Y7</accession>
<evidence type="ECO:0000256" key="1">
    <source>
        <dbReference type="SAM" id="Phobius"/>
    </source>
</evidence>
<proteinExistence type="predicted"/>
<dbReference type="InterPro" id="IPR019554">
    <property type="entry name" value="Soluble_ligand-bd"/>
</dbReference>
<dbReference type="PANTHER" id="PTHR21180:SF32">
    <property type="entry name" value="ENDONUCLEASE_EXONUCLEASE_PHOSPHATASE FAMILY DOMAIN-CONTAINING PROTEIN 1"/>
    <property type="match status" value="1"/>
</dbReference>
<keyword evidence="4" id="KW-1185">Reference proteome</keyword>
<dbReference type="InterPro" id="IPR010994">
    <property type="entry name" value="RuvA_2-like"/>
</dbReference>
<evidence type="ECO:0000313" key="3">
    <source>
        <dbReference type="EMBL" id="QOY61450.1"/>
    </source>
</evidence>